<evidence type="ECO:0000313" key="1">
    <source>
        <dbReference type="EMBL" id="KAJ0409923.1"/>
    </source>
</evidence>
<name>A0AAD5LUJ4_PYTIN</name>
<dbReference type="PANTHER" id="PTHR10476">
    <property type="entry name" value="CHARGED MULTIVESICULAR BODY PROTEIN"/>
    <property type="match status" value="1"/>
</dbReference>
<reference evidence="1" key="1">
    <citation type="submission" date="2021-12" db="EMBL/GenBank/DDBJ databases">
        <title>Prjna785345.</title>
        <authorList>
            <person name="Rujirawat T."/>
            <person name="Krajaejun T."/>
        </authorList>
    </citation>
    <scope>NUCLEOTIDE SEQUENCE</scope>
    <source>
        <strain evidence="1">Pi057C3</strain>
    </source>
</reference>
<sequence>MRGVVKGMDTVMASMNVEKISSTMDQFEKHFEDLDVFIALHSLQDMEGAMSNGTSISTPVDQVDDLIQMVADENGLKVAGQLDSAGRAAPDATLASELVTDAGQLELLSRVQCDPVGSSLFGVDVEFELLSAWRREYGVRQRCEVTIHPRYASCACLVLSVYRHGDDMDYCVRQLAELLRLVELMTRIGVDPRALHQLVVRLDDCPMEQLSCSFCDDVDQRVVVELEPHHSWLGRPTEQSFFGVVRRAVFDWDDATATPAFHDLRDWLLMQASAKDAKRKRPIELHIEVAGVRTTEETELLLRQASDAASAVPFQLSTLRAFQPNHRTVQLMAASQLPVVTTDLDDWRAVREVEGANGPRVHLTALQANAYPRESEVESLYQLVQAHSSQLKKLSAFHGRVWNEGDDHEPQLLALARSLFAPDSPLHLDLLELMAPLGERELQFMLSQLGSTENARSARHSGAS</sequence>
<organism evidence="1 2">
    <name type="scientific">Pythium insidiosum</name>
    <name type="common">Pythiosis disease agent</name>
    <dbReference type="NCBI Taxonomy" id="114742"/>
    <lineage>
        <taxon>Eukaryota</taxon>
        <taxon>Sar</taxon>
        <taxon>Stramenopiles</taxon>
        <taxon>Oomycota</taxon>
        <taxon>Peronosporomycetes</taxon>
        <taxon>Pythiales</taxon>
        <taxon>Pythiaceae</taxon>
        <taxon>Pythium</taxon>
    </lineage>
</organism>
<evidence type="ECO:0000313" key="2">
    <source>
        <dbReference type="Proteomes" id="UP001209570"/>
    </source>
</evidence>
<protein>
    <submittedName>
        <fullName evidence="1">Uncharacterized protein</fullName>
    </submittedName>
</protein>
<accession>A0AAD5LUJ4</accession>
<dbReference type="GO" id="GO:0007034">
    <property type="term" value="P:vacuolar transport"/>
    <property type="evidence" value="ECO:0007669"/>
    <property type="project" value="InterPro"/>
</dbReference>
<gene>
    <name evidence="1" type="ORF">P43SY_005817</name>
</gene>
<dbReference type="Gene3D" id="6.10.140.1230">
    <property type="match status" value="1"/>
</dbReference>
<keyword evidence="2" id="KW-1185">Reference proteome</keyword>
<dbReference type="InterPro" id="IPR005024">
    <property type="entry name" value="Snf7_fam"/>
</dbReference>
<dbReference type="AlphaFoldDB" id="A0AAD5LUJ4"/>
<dbReference type="Proteomes" id="UP001209570">
    <property type="component" value="Unassembled WGS sequence"/>
</dbReference>
<proteinExistence type="predicted"/>
<dbReference type="EMBL" id="JAKCXM010000002">
    <property type="protein sequence ID" value="KAJ0409923.1"/>
    <property type="molecule type" value="Genomic_DNA"/>
</dbReference>
<comment type="caution">
    <text evidence="1">The sequence shown here is derived from an EMBL/GenBank/DDBJ whole genome shotgun (WGS) entry which is preliminary data.</text>
</comment>